<evidence type="ECO:0000259" key="2">
    <source>
        <dbReference type="PROSITE" id="PS50011"/>
    </source>
</evidence>
<gene>
    <name evidence="3" type="ORF">AK812_SmicGene19098</name>
</gene>
<feature type="domain" description="Protein kinase" evidence="2">
    <location>
        <begin position="316"/>
        <end position="495"/>
    </location>
</feature>
<dbReference type="SUPFAM" id="SSF56112">
    <property type="entry name" value="Protein kinase-like (PK-like)"/>
    <property type="match status" value="1"/>
</dbReference>
<dbReference type="Gene3D" id="1.10.510.10">
    <property type="entry name" value="Transferase(Phosphotransferase) domain 1"/>
    <property type="match status" value="1"/>
</dbReference>
<dbReference type="GO" id="GO:0004672">
    <property type="term" value="F:protein kinase activity"/>
    <property type="evidence" value="ECO:0007669"/>
    <property type="project" value="InterPro"/>
</dbReference>
<organism evidence="3 4">
    <name type="scientific">Symbiodinium microadriaticum</name>
    <name type="common">Dinoflagellate</name>
    <name type="synonym">Zooxanthella microadriatica</name>
    <dbReference type="NCBI Taxonomy" id="2951"/>
    <lineage>
        <taxon>Eukaryota</taxon>
        <taxon>Sar</taxon>
        <taxon>Alveolata</taxon>
        <taxon>Dinophyceae</taxon>
        <taxon>Suessiales</taxon>
        <taxon>Symbiodiniaceae</taxon>
        <taxon>Symbiodinium</taxon>
    </lineage>
</organism>
<reference evidence="3 4" key="1">
    <citation type="submission" date="2016-02" db="EMBL/GenBank/DDBJ databases">
        <title>Genome analysis of coral dinoflagellate symbionts highlights evolutionary adaptations to a symbiotic lifestyle.</title>
        <authorList>
            <person name="Aranda M."/>
            <person name="Li Y."/>
            <person name="Liew Y.J."/>
            <person name="Baumgarten S."/>
            <person name="Simakov O."/>
            <person name="Wilson M."/>
            <person name="Piel J."/>
            <person name="Ashoor H."/>
            <person name="Bougouffa S."/>
            <person name="Bajic V.B."/>
            <person name="Ryu T."/>
            <person name="Ravasi T."/>
            <person name="Bayer T."/>
            <person name="Micklem G."/>
            <person name="Kim H."/>
            <person name="Bhak J."/>
            <person name="Lajeunesse T.C."/>
            <person name="Voolstra C.R."/>
        </authorList>
    </citation>
    <scope>NUCLEOTIDE SEQUENCE [LARGE SCALE GENOMIC DNA]</scope>
    <source>
        <strain evidence="3 4">CCMP2467</strain>
    </source>
</reference>
<keyword evidence="1" id="KW-0547">Nucleotide-binding</keyword>
<dbReference type="OrthoDB" id="447759at2759"/>
<dbReference type="OMA" id="NEIHTRI"/>
<dbReference type="InterPro" id="IPR000719">
    <property type="entry name" value="Prot_kinase_dom"/>
</dbReference>
<dbReference type="PROSITE" id="PS50011">
    <property type="entry name" value="PROTEIN_KINASE_DOM"/>
    <property type="match status" value="1"/>
</dbReference>
<dbReference type="EMBL" id="LSRX01000396">
    <property type="protein sequence ID" value="OLP98428.1"/>
    <property type="molecule type" value="Genomic_DNA"/>
</dbReference>
<accession>A0A1Q9DTH3</accession>
<dbReference type="Proteomes" id="UP000186817">
    <property type="component" value="Unassembled WGS sequence"/>
</dbReference>
<keyword evidence="4" id="KW-1185">Reference proteome</keyword>
<protein>
    <recommendedName>
        <fullName evidence="2">Protein kinase domain-containing protein</fullName>
    </recommendedName>
</protein>
<keyword evidence="1" id="KW-0067">ATP-binding</keyword>
<evidence type="ECO:0000256" key="1">
    <source>
        <dbReference type="PROSITE-ProRule" id="PRU10141"/>
    </source>
</evidence>
<dbReference type="AlphaFoldDB" id="A0A1Q9DTH3"/>
<dbReference type="PROSITE" id="PS00107">
    <property type="entry name" value="PROTEIN_KINASE_ATP"/>
    <property type="match status" value="1"/>
</dbReference>
<dbReference type="InterPro" id="IPR017441">
    <property type="entry name" value="Protein_kinase_ATP_BS"/>
</dbReference>
<proteinExistence type="predicted"/>
<feature type="binding site" evidence="1">
    <location>
        <position position="343"/>
    </location>
    <ligand>
        <name>ATP</name>
        <dbReference type="ChEBI" id="CHEBI:30616"/>
    </ligand>
</feature>
<sequence>MGEPASKRQRFTYAWFEEALADFGSGIQQNVANKFSGCDETDLVAASSSLQDLMTLLPSDAVDTQDKKEKVAMRLKRKVGEASAVLQRLDDLQKGQQDLRNRVLELRPNTDLTATPATRADHRRQTAQVLRLDEGDETVLPSTVLKALAKAESEAEVNAAMEAFLQTLKPEHFLVNCEHFDWTANVGTCDFFASRCYVERQLKDQKKQRKGTLYGIPALLDSVSAVYEGKLKLMPRDEDQIFKQLNATTATHGLLYDKNGFTLLQVAGQQGQEKALQKIWYGRWNSKGVKQLFQEQFRDEPFQEELLGKCLASSNTQMLGFLGKGGNGRVFAVKRGRQKMALKILKSKSDAELEVGALQKAYEAKLPVVQPLGAAVQVVENGSYFLMKPVGQQVTKEFARRNVPRILNTLHKLHEAGHVHGDARIQNMIIGPRNQLLWVDFLQTRGPFDESKIQDIKMLCRSLGVPANTLDECTDFSPTNKDFQHWVQEHLQREQ</sequence>
<comment type="caution">
    <text evidence="3">The sequence shown here is derived from an EMBL/GenBank/DDBJ whole genome shotgun (WGS) entry which is preliminary data.</text>
</comment>
<dbReference type="InterPro" id="IPR011009">
    <property type="entry name" value="Kinase-like_dom_sf"/>
</dbReference>
<evidence type="ECO:0000313" key="4">
    <source>
        <dbReference type="Proteomes" id="UP000186817"/>
    </source>
</evidence>
<name>A0A1Q9DTH3_SYMMI</name>
<evidence type="ECO:0000313" key="3">
    <source>
        <dbReference type="EMBL" id="OLP98428.1"/>
    </source>
</evidence>
<dbReference type="GO" id="GO:0005524">
    <property type="term" value="F:ATP binding"/>
    <property type="evidence" value="ECO:0007669"/>
    <property type="project" value="UniProtKB-UniRule"/>
</dbReference>